<keyword evidence="4" id="KW-1185">Reference proteome</keyword>
<name>A8LJS1_DINSH</name>
<dbReference type="STRING" id="398580.Dshi_2941"/>
<feature type="transmembrane region" description="Helical" evidence="2">
    <location>
        <begin position="49"/>
        <end position="70"/>
    </location>
</feature>
<dbReference type="eggNOG" id="COG1511">
    <property type="taxonomic scope" value="Bacteria"/>
</dbReference>
<evidence type="ECO:0000313" key="4">
    <source>
        <dbReference type="Proteomes" id="UP000006833"/>
    </source>
</evidence>
<proteinExistence type="predicted"/>
<organism evidence="3 4">
    <name type="scientific">Dinoroseobacter shibae (strain DSM 16493 / NCIMB 14021 / DFL 12)</name>
    <dbReference type="NCBI Taxonomy" id="398580"/>
    <lineage>
        <taxon>Bacteria</taxon>
        <taxon>Pseudomonadati</taxon>
        <taxon>Pseudomonadota</taxon>
        <taxon>Alphaproteobacteria</taxon>
        <taxon>Rhodobacterales</taxon>
        <taxon>Roseobacteraceae</taxon>
        <taxon>Dinoroseobacter</taxon>
    </lineage>
</organism>
<gene>
    <name evidence="3" type="ordered locus">Dshi_2941</name>
</gene>
<dbReference type="HOGENOM" id="CLU_034730_0_0_5"/>
<dbReference type="AlphaFoldDB" id="A8LJS1"/>
<reference evidence="4" key="1">
    <citation type="journal article" date="2010" name="ISME J.">
        <title>The complete genome sequence of the algal symbiont Dinoroseobacter shibae: a hitchhiker's guide to life in the sea.</title>
        <authorList>
            <person name="Wagner-Dobler I."/>
            <person name="Ballhausen B."/>
            <person name="Berger M."/>
            <person name="Brinkhoff T."/>
            <person name="Buchholz I."/>
            <person name="Bunk B."/>
            <person name="Cypionka H."/>
            <person name="Daniel R."/>
            <person name="Drepper T."/>
            <person name="Gerdts G."/>
            <person name="Hahnke S."/>
            <person name="Han C."/>
            <person name="Jahn D."/>
            <person name="Kalhoefer D."/>
            <person name="Kiss H."/>
            <person name="Klenk H.P."/>
            <person name="Kyrpides N."/>
            <person name="Liebl W."/>
            <person name="Liesegang H."/>
            <person name="Meincke L."/>
            <person name="Pati A."/>
            <person name="Petersen J."/>
            <person name="Piekarski T."/>
            <person name="Pommerenke C."/>
            <person name="Pradella S."/>
            <person name="Pukall R."/>
            <person name="Rabus R."/>
            <person name="Stackebrandt E."/>
            <person name="Thole S."/>
            <person name="Thompson L."/>
            <person name="Tielen P."/>
            <person name="Tomasch J."/>
            <person name="von Jan M."/>
            <person name="Wanphrut N."/>
            <person name="Wichels A."/>
            <person name="Zech H."/>
            <person name="Simon M."/>
        </authorList>
    </citation>
    <scope>NUCLEOTIDE SEQUENCE [LARGE SCALE GENOMIC DNA]</scope>
    <source>
        <strain evidence="4">DSM 16493 / NCIMB 14021 / DFL 12</strain>
    </source>
</reference>
<evidence type="ECO:0000256" key="1">
    <source>
        <dbReference type="SAM" id="MobiDB-lite"/>
    </source>
</evidence>
<feature type="region of interest" description="Disordered" evidence="1">
    <location>
        <begin position="406"/>
        <end position="427"/>
    </location>
</feature>
<dbReference type="RefSeq" id="WP_012179602.1">
    <property type="nucleotide sequence ID" value="NC_009952.1"/>
</dbReference>
<keyword evidence="2" id="KW-0812">Transmembrane</keyword>
<dbReference type="KEGG" id="dsh:Dshi_2941"/>
<feature type="transmembrane region" description="Helical" evidence="2">
    <location>
        <begin position="20"/>
        <end position="37"/>
    </location>
</feature>
<sequence>MENPAMRARPSFSRPTRQLLLMLLVLVLVGIGGWVAYPRVAPIFLANPYLNGVIVLVFVVGLMSCLAQLYQLSAATRWIEGFANNVPTATRDTAPRLVGTLANLLGARKARMQLSANSSRSILDSVATRIDEARDITRYIVNLLIFLGLLGTFYGLATTVPAVVDTIRSLDPSEGEGGVAVFSRLMTGLEAQLGGMGTAFASSLLGLAGSLVVGLLELFVGHGQNRFYRELEEWLSTITKVGFASSEVEGGGFDMDIVAQVLDHMVAQIESLQDLFVQSDERATRLDQRLVGVAQSVTALTSQLGRNDQTTEALERVAAGQERIANLLEQQITAGEGGIDAESRMRLRSIDVQLLRIFEEMSAGRQETVAELRGDLASLNMTVKQAARAGDPAAVAAEALRTVLHDDFDPQDAFQRARRPGDPPEER</sequence>
<dbReference type="Proteomes" id="UP000006833">
    <property type="component" value="Chromosome"/>
</dbReference>
<dbReference type="EMBL" id="CP000830">
    <property type="protein sequence ID" value="ABV94674.1"/>
    <property type="molecule type" value="Genomic_DNA"/>
</dbReference>
<accession>A8LJS1</accession>
<protein>
    <recommendedName>
        <fullName evidence="5">Biopolymer transporter ExbB</fullName>
    </recommendedName>
</protein>
<feature type="transmembrane region" description="Helical" evidence="2">
    <location>
        <begin position="199"/>
        <end position="220"/>
    </location>
</feature>
<keyword evidence="2" id="KW-1133">Transmembrane helix</keyword>
<feature type="transmembrane region" description="Helical" evidence="2">
    <location>
        <begin position="139"/>
        <end position="164"/>
    </location>
</feature>
<evidence type="ECO:0000256" key="2">
    <source>
        <dbReference type="SAM" id="Phobius"/>
    </source>
</evidence>
<keyword evidence="2" id="KW-0472">Membrane</keyword>
<evidence type="ECO:0000313" key="3">
    <source>
        <dbReference type="EMBL" id="ABV94674.1"/>
    </source>
</evidence>
<evidence type="ECO:0008006" key="5">
    <source>
        <dbReference type="Google" id="ProtNLM"/>
    </source>
</evidence>